<keyword evidence="5" id="KW-1185">Reference proteome</keyword>
<keyword evidence="2" id="KW-0012">Acyltransferase</keyword>
<dbReference type="Gene3D" id="3.40.630.30">
    <property type="match status" value="1"/>
</dbReference>
<evidence type="ECO:0000256" key="1">
    <source>
        <dbReference type="ARBA" id="ARBA00022679"/>
    </source>
</evidence>
<evidence type="ECO:0000313" key="5">
    <source>
        <dbReference type="Proteomes" id="UP001063166"/>
    </source>
</evidence>
<dbReference type="PANTHER" id="PTHR43420">
    <property type="entry name" value="ACETYLTRANSFERASE"/>
    <property type="match status" value="1"/>
</dbReference>
<dbReference type="CDD" id="cd04301">
    <property type="entry name" value="NAT_SF"/>
    <property type="match status" value="1"/>
</dbReference>
<dbReference type="InterPro" id="IPR050680">
    <property type="entry name" value="YpeA/RimI_acetyltransf"/>
</dbReference>
<proteinExistence type="predicted"/>
<dbReference type="InterPro" id="IPR016181">
    <property type="entry name" value="Acyl_CoA_acyltransferase"/>
</dbReference>
<dbReference type="Pfam" id="PF00583">
    <property type="entry name" value="Acetyltransf_1"/>
    <property type="match status" value="1"/>
</dbReference>
<dbReference type="GO" id="GO:0016747">
    <property type="term" value="F:acyltransferase activity, transferring groups other than amino-acyl groups"/>
    <property type="evidence" value="ECO:0007669"/>
    <property type="project" value="InterPro"/>
</dbReference>
<evidence type="ECO:0000313" key="4">
    <source>
        <dbReference type="EMBL" id="GLB38705.1"/>
    </source>
</evidence>
<evidence type="ECO:0000256" key="2">
    <source>
        <dbReference type="ARBA" id="ARBA00023315"/>
    </source>
</evidence>
<dbReference type="SUPFAM" id="SSF55729">
    <property type="entry name" value="Acyl-CoA N-acyltransferases (Nat)"/>
    <property type="match status" value="1"/>
</dbReference>
<dbReference type="Proteomes" id="UP001063166">
    <property type="component" value="Unassembled WGS sequence"/>
</dbReference>
<dbReference type="InterPro" id="IPR000182">
    <property type="entry name" value="GNAT_dom"/>
</dbReference>
<organism evidence="4 5">
    <name type="scientific">Lyophyllum shimeji</name>
    <name type="common">Hon-shimeji</name>
    <name type="synonym">Tricholoma shimeji</name>
    <dbReference type="NCBI Taxonomy" id="47721"/>
    <lineage>
        <taxon>Eukaryota</taxon>
        <taxon>Fungi</taxon>
        <taxon>Dikarya</taxon>
        <taxon>Basidiomycota</taxon>
        <taxon>Agaricomycotina</taxon>
        <taxon>Agaricomycetes</taxon>
        <taxon>Agaricomycetidae</taxon>
        <taxon>Agaricales</taxon>
        <taxon>Tricholomatineae</taxon>
        <taxon>Lyophyllaceae</taxon>
        <taxon>Lyophyllum</taxon>
    </lineage>
</organism>
<evidence type="ECO:0000259" key="3">
    <source>
        <dbReference type="PROSITE" id="PS51186"/>
    </source>
</evidence>
<dbReference type="OrthoDB" id="41532at2759"/>
<dbReference type="EMBL" id="BRPK01000005">
    <property type="protein sequence ID" value="GLB38705.1"/>
    <property type="molecule type" value="Genomic_DNA"/>
</dbReference>
<name>A0A9P3PMN7_LYOSH</name>
<reference evidence="4" key="1">
    <citation type="submission" date="2022-07" db="EMBL/GenBank/DDBJ databases">
        <title>The genome of Lyophyllum shimeji provides insight into the initial evolution of ectomycorrhizal fungal genome.</title>
        <authorList>
            <person name="Kobayashi Y."/>
            <person name="Shibata T."/>
            <person name="Hirakawa H."/>
            <person name="Shigenobu S."/>
            <person name="Nishiyama T."/>
            <person name="Yamada A."/>
            <person name="Hasebe M."/>
            <person name="Kawaguchi M."/>
        </authorList>
    </citation>
    <scope>NUCLEOTIDE SEQUENCE</scope>
    <source>
        <strain evidence="4">AT787</strain>
    </source>
</reference>
<gene>
    <name evidence="4" type="ORF">LshimejAT787_0505700</name>
</gene>
<dbReference type="PROSITE" id="PS51186">
    <property type="entry name" value="GNAT"/>
    <property type="match status" value="1"/>
</dbReference>
<keyword evidence="1" id="KW-0808">Transferase</keyword>
<accession>A0A9P3PMN7</accession>
<feature type="domain" description="N-acetyltransferase" evidence="3">
    <location>
        <begin position="22"/>
        <end position="193"/>
    </location>
</feature>
<comment type="caution">
    <text evidence="4">The sequence shown here is derived from an EMBL/GenBank/DDBJ whole genome shotgun (WGS) entry which is preliminary data.</text>
</comment>
<dbReference type="AlphaFoldDB" id="A0A9P3PMN7"/>
<protein>
    <recommendedName>
        <fullName evidence="3">N-acetyltransferase domain-containing protein</fullName>
    </recommendedName>
</protein>
<dbReference type="PANTHER" id="PTHR43420:SF47">
    <property type="entry name" value="N-ACETYLTRANSFERASE DOMAIN-CONTAINING PROTEIN"/>
    <property type="match status" value="1"/>
</dbReference>
<sequence>MPAYAVSTVPYPPTETHVTSYFTIRLLGLQRDAHAFGSTYGRESTFTREQWRARLDALDRTTFFVRTEPPPSDLVADSTETWVGTASLLSPAFLTEVGFSPPRHLVEEDEAVYILVGMWIHTDHRRRGLGKRVIETVMEKVWSEDGETRRKVLMLQVHEQNTAAKGLYERLGFVDGGPDSDSPGEIWMTFRKDRKGGTSQVCTLRRIDEDR</sequence>